<organism evidence="3 4">
    <name type="scientific">Melipona bicolor</name>
    <dbReference type="NCBI Taxonomy" id="60889"/>
    <lineage>
        <taxon>Eukaryota</taxon>
        <taxon>Metazoa</taxon>
        <taxon>Ecdysozoa</taxon>
        <taxon>Arthropoda</taxon>
        <taxon>Hexapoda</taxon>
        <taxon>Insecta</taxon>
        <taxon>Pterygota</taxon>
        <taxon>Neoptera</taxon>
        <taxon>Endopterygota</taxon>
        <taxon>Hymenoptera</taxon>
        <taxon>Apocrita</taxon>
        <taxon>Aculeata</taxon>
        <taxon>Apoidea</taxon>
        <taxon>Anthophila</taxon>
        <taxon>Apidae</taxon>
        <taxon>Melipona</taxon>
    </lineage>
</organism>
<dbReference type="InterPro" id="IPR019734">
    <property type="entry name" value="TPR_rpt"/>
</dbReference>
<keyword evidence="4" id="KW-1185">Reference proteome</keyword>
<dbReference type="PANTHER" id="PTHR22904">
    <property type="entry name" value="TPR REPEAT CONTAINING PROTEIN"/>
    <property type="match status" value="1"/>
</dbReference>
<comment type="caution">
    <text evidence="3">The sequence shown here is derived from an EMBL/GenBank/DDBJ whole genome shotgun (WGS) entry which is preliminary data.</text>
</comment>
<dbReference type="EMBL" id="JAHYIQ010000010">
    <property type="protein sequence ID" value="KAK1128216.1"/>
    <property type="molecule type" value="Genomic_DNA"/>
</dbReference>
<keyword evidence="2" id="KW-0802">TPR repeat</keyword>
<evidence type="ECO:0000313" key="3">
    <source>
        <dbReference type="EMBL" id="KAK1128216.1"/>
    </source>
</evidence>
<reference evidence="3" key="1">
    <citation type="submission" date="2021-10" db="EMBL/GenBank/DDBJ databases">
        <title>Melipona bicolor Genome sequencing and assembly.</title>
        <authorList>
            <person name="Araujo N.S."/>
            <person name="Arias M.C."/>
        </authorList>
    </citation>
    <scope>NUCLEOTIDE SEQUENCE</scope>
    <source>
        <strain evidence="3">USP_2M_L1-L4_2017</strain>
        <tissue evidence="3">Whole body</tissue>
    </source>
</reference>
<dbReference type="SMART" id="SM00028">
    <property type="entry name" value="TPR"/>
    <property type="match status" value="2"/>
</dbReference>
<gene>
    <name evidence="3" type="ORF">K0M31_002687</name>
</gene>
<name>A0AA40FZF8_9HYME</name>
<evidence type="ECO:0000256" key="2">
    <source>
        <dbReference type="ARBA" id="ARBA00022803"/>
    </source>
</evidence>
<dbReference type="Proteomes" id="UP001177670">
    <property type="component" value="Unassembled WGS sequence"/>
</dbReference>
<dbReference type="AlphaFoldDB" id="A0AA40FZF8"/>
<dbReference type="GO" id="GO:0051879">
    <property type="term" value="F:Hsp90 protein binding"/>
    <property type="evidence" value="ECO:0007669"/>
    <property type="project" value="TreeGrafter"/>
</dbReference>
<accession>A0AA40FZF8</accession>
<dbReference type="SUPFAM" id="SSF48452">
    <property type="entry name" value="TPR-like"/>
    <property type="match status" value="1"/>
</dbReference>
<dbReference type="Gene3D" id="1.25.40.10">
    <property type="entry name" value="Tetratricopeptide repeat domain"/>
    <property type="match status" value="1"/>
</dbReference>
<dbReference type="InterPro" id="IPR011990">
    <property type="entry name" value="TPR-like_helical_dom_sf"/>
</dbReference>
<proteinExistence type="predicted"/>
<dbReference type="PANTHER" id="PTHR22904:SF523">
    <property type="entry name" value="STRESS-INDUCED-PHOSPHOPROTEIN 1"/>
    <property type="match status" value="1"/>
</dbReference>
<sequence length="107" mass="11974">MTNVSQNHTSISNSHESLAPNSPLHLSNRAHVLFLLNRPQASLTDADHAVRLRPDWGKGHYRRGVALSALGRHEEALFALCISVAIDKNPQAVRHELIKVCRFFCEI</sequence>
<evidence type="ECO:0000256" key="1">
    <source>
        <dbReference type="ARBA" id="ARBA00022737"/>
    </source>
</evidence>
<protein>
    <recommendedName>
        <fullName evidence="5">Tetratricopeptide repeat protein</fullName>
    </recommendedName>
</protein>
<keyword evidence="1" id="KW-0677">Repeat</keyword>
<evidence type="ECO:0000313" key="4">
    <source>
        <dbReference type="Proteomes" id="UP001177670"/>
    </source>
</evidence>
<evidence type="ECO:0008006" key="5">
    <source>
        <dbReference type="Google" id="ProtNLM"/>
    </source>
</evidence>